<evidence type="ECO:0000313" key="5">
    <source>
        <dbReference type="EMBL" id="KAK1616770.1"/>
    </source>
</evidence>
<feature type="region of interest" description="Disordered" evidence="2">
    <location>
        <begin position="829"/>
        <end position="851"/>
    </location>
</feature>
<dbReference type="Gene3D" id="3.30.420.10">
    <property type="entry name" value="Ribonuclease H-like superfamily/Ribonuclease H"/>
    <property type="match status" value="2"/>
</dbReference>
<dbReference type="Pfam" id="PF14223">
    <property type="entry name" value="Retrotran_gag_2"/>
    <property type="match status" value="1"/>
</dbReference>
<dbReference type="Pfam" id="PF00098">
    <property type="entry name" value="zf-CCHC"/>
    <property type="match status" value="1"/>
</dbReference>
<evidence type="ECO:0008006" key="7">
    <source>
        <dbReference type="Google" id="ProtNLM"/>
    </source>
</evidence>
<comment type="caution">
    <text evidence="5">The sequence shown here is derived from an EMBL/GenBank/DDBJ whole genome shotgun (WGS) entry which is preliminary data.</text>
</comment>
<sequence length="1635" mass="181681">MTKEMGEYSGVAAPVSTQYPQYIRDNYTVWATTMMWALESNEIWEAVDPGGDEFMKGASKYRQDRQALTAICSVMPMDVKQHLISKKSAKEAWETIKTLNLGHARVREAALQTLQKKYENLEMGEDETLDAFASRVATLVNGIRALDEKLEEISIVRRFLRAVPPRYLSVVSAIEQCVDLKTLTMDDLVGRFKAHDERMKITYGDVVPEEHAMLTRAQWQAVVAKEKGDKAYDRRSDEEVSRPAKKYIAGEDEDDAPPRRKFDIKKVRCHNCGKLGHFKVDCRKPPKPKDRALIAQEGDDGPMMLMLEVCEQKDEEELPPPSPATEIVTDHGLPCVDHVDKLCDKGVVEKQRSATYPRETAFEASEALELVHGDICGPISPATPSGNEYFMLVVDDLSQYMWIVLLKSKDQGLQAFEKIKEAGEVKARAKKSLRIDRGGELKHTVVAMARSMMESKGLPGKFWGEAVNTAVYLLNRAPTRSMVGGTPYEAWYGRKPSVDHLRTFGCVAHVKTVSGHKRNLADRSTPMIMTGYEKGSKTYRLCNPSTNKVIVACDVVFEEDLSWIWNSTEPEEIFTVVYSGIEHADDQGMEKRAEVDTSTGTGASSPDDDTARSRASDTSAGVQGGSSPLRSQARPADSPHATPSSRPGRTDSSSSSPVGDAASPTWPDVLESISAWPGGLVKESPGGGSASALGAEQEARAASHALPRDLQDDTSGELGLDSGGGTASLAPRGLGSEGFNNPENRPDESSLCATSTEPEDRRSLAQTLPVWLEKENSVRRHTRFVCLEQINLATRELDCTWMCHGQKHRKEHVNASVNLSEKVLRRGHIGESRRSDVGLQPAKEGSASEEISAMSGAEEYVVLSPTALEMRRLRPTRARMRRVLNYYPNKVLRTVNNPVKMKHRKQCVFIEEPVKTEDADKEDCRREAKEKPTKVKSVAWVPQGAAKAMPRKTPARSSWRIWDPGRGEVHVVLRGVIVRNNHDRTWSTGYSALELGLGHCLVVLRRALELWLGRCLATLWLGRRAVFAGRRAFAGFIRLDAACVALEPQLGRRAVFAGRRLVSGSASASSPPARAPHARPCRDSRPEHAVPLDEYVCTASTSAPSPSTPSALPASARAALRDPQWLAAMQDEFDALQRNQTWTLVPRPPHANIITGKWVFKHKFHPDGTLDRHKARWVVRGFRQRAGVDFTDTFAPVVKPGTIRTVLQLAVSRAWPVHQMDVSNAFLHGHLEEQVFCQQPTCFIDSAHPDHVCLLSRSLYGLKQAPRAWYQRIAAFLHQLGFRSTRSDASLFVYNNGATTAYLLLYVDDIILTASSTDLLRQITERLRAEFALKDLGPLHYFLGIEVVRRTDGFFLHQRKYAHELLDRAGMLNCKPVATPVDTKSKLSATDGSLATDASFYRSIVGALQYLTLTRPELQYAVQQVCLHMHAPRDPHWAAVKRILRYIRGTMDFGLSLHASTATDIVAYSDADWAGCPDTRRSTSGYCVYFGPSLISWSSKRQPKVSRSSAEAEYRAVANAVAEVSWLRQLLIELSYPVAKATVVYCDNVSANPVHHRRTKHIELDIHFVREQVALGHIRVLHVPTSQQFADIMTKGLPTASFEEFRSSLCVRPGDASTAGGVEIHILVYPDMYLL</sequence>
<reference evidence="5" key="1">
    <citation type="submission" date="2023-07" db="EMBL/GenBank/DDBJ databases">
        <title>A chromosome-level genome assembly of Lolium multiflorum.</title>
        <authorList>
            <person name="Chen Y."/>
            <person name="Copetti D."/>
            <person name="Kolliker R."/>
            <person name="Studer B."/>
        </authorList>
    </citation>
    <scope>NUCLEOTIDE SEQUENCE</scope>
    <source>
        <strain evidence="5">02402/16</strain>
        <tissue evidence="5">Leaf</tissue>
    </source>
</reference>
<feature type="region of interest" description="Disordered" evidence="2">
    <location>
        <begin position="587"/>
        <end position="760"/>
    </location>
</feature>
<dbReference type="InterPro" id="IPR057670">
    <property type="entry name" value="SH3_retrovirus"/>
</dbReference>
<accession>A0AAD8R8E7</accession>
<dbReference type="SMART" id="SM00343">
    <property type="entry name" value="ZnF_C2HC"/>
    <property type="match status" value="1"/>
</dbReference>
<feature type="compositionally biased region" description="Basic and acidic residues" evidence="2">
    <location>
        <begin position="697"/>
        <end position="711"/>
    </location>
</feature>
<dbReference type="PANTHER" id="PTHR11439:SF524">
    <property type="entry name" value="RNA-DIRECTED DNA POLYMERASE, PROTEIN KINASE RLK-PELLE-DLSV FAMILY"/>
    <property type="match status" value="1"/>
</dbReference>
<evidence type="ECO:0000259" key="3">
    <source>
        <dbReference type="PROSITE" id="PS50158"/>
    </source>
</evidence>
<feature type="compositionally biased region" description="Low complexity" evidence="2">
    <location>
        <begin position="642"/>
        <end position="664"/>
    </location>
</feature>
<keyword evidence="6" id="KW-1185">Reference proteome</keyword>
<dbReference type="InterPro" id="IPR001584">
    <property type="entry name" value="Integrase_cat-core"/>
</dbReference>
<dbReference type="SUPFAM" id="SSF53098">
    <property type="entry name" value="Ribonuclease H-like"/>
    <property type="match status" value="1"/>
</dbReference>
<dbReference type="InterPro" id="IPR013103">
    <property type="entry name" value="RVT_2"/>
</dbReference>
<organism evidence="5 6">
    <name type="scientific">Lolium multiflorum</name>
    <name type="common">Italian ryegrass</name>
    <name type="synonym">Lolium perenne subsp. multiflorum</name>
    <dbReference type="NCBI Taxonomy" id="4521"/>
    <lineage>
        <taxon>Eukaryota</taxon>
        <taxon>Viridiplantae</taxon>
        <taxon>Streptophyta</taxon>
        <taxon>Embryophyta</taxon>
        <taxon>Tracheophyta</taxon>
        <taxon>Spermatophyta</taxon>
        <taxon>Magnoliopsida</taxon>
        <taxon>Liliopsida</taxon>
        <taxon>Poales</taxon>
        <taxon>Poaceae</taxon>
        <taxon>BOP clade</taxon>
        <taxon>Pooideae</taxon>
        <taxon>Poodae</taxon>
        <taxon>Poeae</taxon>
        <taxon>Poeae Chloroplast Group 2 (Poeae type)</taxon>
        <taxon>Loliodinae</taxon>
        <taxon>Loliinae</taxon>
        <taxon>Lolium</taxon>
    </lineage>
</organism>
<dbReference type="CDD" id="cd09272">
    <property type="entry name" value="RNase_HI_RT_Ty1"/>
    <property type="match status" value="1"/>
</dbReference>
<dbReference type="PROSITE" id="PS50158">
    <property type="entry name" value="ZF_CCHC"/>
    <property type="match status" value="1"/>
</dbReference>
<keyword evidence="1" id="KW-0862">Zinc</keyword>
<dbReference type="InterPro" id="IPR036397">
    <property type="entry name" value="RNaseH_sf"/>
</dbReference>
<dbReference type="InterPro" id="IPR012337">
    <property type="entry name" value="RNaseH-like_sf"/>
</dbReference>
<dbReference type="GO" id="GO:0003676">
    <property type="term" value="F:nucleic acid binding"/>
    <property type="evidence" value="ECO:0007669"/>
    <property type="project" value="InterPro"/>
</dbReference>
<dbReference type="SUPFAM" id="SSF56672">
    <property type="entry name" value="DNA/RNA polymerases"/>
    <property type="match status" value="1"/>
</dbReference>
<feature type="domain" description="CCHC-type" evidence="3">
    <location>
        <begin position="268"/>
        <end position="284"/>
    </location>
</feature>
<dbReference type="GO" id="GO:0008270">
    <property type="term" value="F:zinc ion binding"/>
    <property type="evidence" value="ECO:0007669"/>
    <property type="project" value="UniProtKB-KW"/>
</dbReference>
<evidence type="ECO:0000256" key="2">
    <source>
        <dbReference type="SAM" id="MobiDB-lite"/>
    </source>
</evidence>
<dbReference type="InterPro" id="IPR036875">
    <property type="entry name" value="Znf_CCHC_sf"/>
</dbReference>
<keyword evidence="1" id="KW-0863">Zinc-finger</keyword>
<dbReference type="Gene3D" id="4.10.60.10">
    <property type="entry name" value="Zinc finger, CCHC-type"/>
    <property type="match status" value="1"/>
</dbReference>
<dbReference type="Proteomes" id="UP001231189">
    <property type="component" value="Unassembled WGS sequence"/>
</dbReference>
<evidence type="ECO:0000256" key="1">
    <source>
        <dbReference type="PROSITE-ProRule" id="PRU00047"/>
    </source>
</evidence>
<dbReference type="GO" id="GO:0015074">
    <property type="term" value="P:DNA integration"/>
    <property type="evidence" value="ECO:0007669"/>
    <property type="project" value="InterPro"/>
</dbReference>
<dbReference type="PROSITE" id="PS50994">
    <property type="entry name" value="INTEGRASE"/>
    <property type="match status" value="1"/>
</dbReference>
<keyword evidence="1" id="KW-0479">Metal-binding</keyword>
<feature type="domain" description="Integrase catalytic" evidence="4">
    <location>
        <begin position="353"/>
        <end position="458"/>
    </location>
</feature>
<feature type="compositionally biased region" description="Polar residues" evidence="2">
    <location>
        <begin position="616"/>
        <end position="630"/>
    </location>
</feature>
<dbReference type="EMBL" id="JAUUTY010000006">
    <property type="protein sequence ID" value="KAK1616770.1"/>
    <property type="molecule type" value="Genomic_DNA"/>
</dbReference>
<gene>
    <name evidence="5" type="ORF">QYE76_022287</name>
</gene>
<evidence type="ECO:0000259" key="4">
    <source>
        <dbReference type="PROSITE" id="PS50994"/>
    </source>
</evidence>
<evidence type="ECO:0000313" key="6">
    <source>
        <dbReference type="Proteomes" id="UP001231189"/>
    </source>
</evidence>
<dbReference type="PANTHER" id="PTHR11439">
    <property type="entry name" value="GAG-POL-RELATED RETROTRANSPOSON"/>
    <property type="match status" value="1"/>
</dbReference>
<proteinExistence type="predicted"/>
<feature type="region of interest" description="Disordered" evidence="2">
    <location>
        <begin position="1064"/>
        <end position="1085"/>
    </location>
</feature>
<dbReference type="SUPFAM" id="SSF57756">
    <property type="entry name" value="Retrovirus zinc finger-like domains"/>
    <property type="match status" value="1"/>
</dbReference>
<dbReference type="Pfam" id="PF07727">
    <property type="entry name" value="RVT_2"/>
    <property type="match status" value="1"/>
</dbReference>
<dbReference type="Pfam" id="PF25597">
    <property type="entry name" value="SH3_retrovirus"/>
    <property type="match status" value="1"/>
</dbReference>
<dbReference type="InterPro" id="IPR043502">
    <property type="entry name" value="DNA/RNA_pol_sf"/>
</dbReference>
<protein>
    <recommendedName>
        <fullName evidence="7">Gag-pol polyprotein</fullName>
    </recommendedName>
</protein>
<dbReference type="InterPro" id="IPR001878">
    <property type="entry name" value="Znf_CCHC"/>
</dbReference>
<name>A0AAD8R8E7_LOLMU</name>